<dbReference type="PANTHER" id="PTHR32060">
    <property type="entry name" value="TAIL-SPECIFIC PROTEASE"/>
    <property type="match status" value="1"/>
</dbReference>
<dbReference type="Pfam" id="PF03572">
    <property type="entry name" value="Peptidase_S41"/>
    <property type="match status" value="1"/>
</dbReference>
<dbReference type="Gene3D" id="3.90.226.10">
    <property type="entry name" value="2-enoyl-CoA Hydratase, Chain A, domain 1"/>
    <property type="match status" value="1"/>
</dbReference>
<dbReference type="InterPro" id="IPR004447">
    <property type="entry name" value="Peptidase_S41A"/>
</dbReference>
<reference evidence="6" key="1">
    <citation type="submission" date="2021-01" db="EMBL/GenBank/DDBJ databases">
        <authorList>
            <person name="Corre E."/>
            <person name="Pelletier E."/>
            <person name="Niang G."/>
            <person name="Scheremetjew M."/>
            <person name="Finn R."/>
            <person name="Kale V."/>
            <person name="Holt S."/>
            <person name="Cochrane G."/>
            <person name="Meng A."/>
            <person name="Brown T."/>
            <person name="Cohen L."/>
        </authorList>
    </citation>
    <scope>NUCLEOTIDE SEQUENCE</scope>
    <source>
        <strain evidence="6">CCMP 2712</strain>
    </source>
</reference>
<dbReference type="SUPFAM" id="SSF50156">
    <property type="entry name" value="PDZ domain-like"/>
    <property type="match status" value="1"/>
</dbReference>
<dbReference type="PROSITE" id="PS50106">
    <property type="entry name" value="PDZ"/>
    <property type="match status" value="1"/>
</dbReference>
<evidence type="ECO:0000259" key="5">
    <source>
        <dbReference type="PROSITE" id="PS50106"/>
    </source>
</evidence>
<dbReference type="GO" id="GO:0006508">
    <property type="term" value="P:proteolysis"/>
    <property type="evidence" value="ECO:0007669"/>
    <property type="project" value="UniProtKB-KW"/>
</dbReference>
<protein>
    <recommendedName>
        <fullName evidence="5">PDZ domain-containing protein</fullName>
    </recommendedName>
</protein>
<evidence type="ECO:0000256" key="3">
    <source>
        <dbReference type="ARBA" id="ARBA00022801"/>
    </source>
</evidence>
<dbReference type="AlphaFoldDB" id="A0A7S4JPS0"/>
<organism evidence="6">
    <name type="scientific">Guillardia theta</name>
    <name type="common">Cryptophyte</name>
    <name type="synonym">Cryptomonas phi</name>
    <dbReference type="NCBI Taxonomy" id="55529"/>
    <lineage>
        <taxon>Eukaryota</taxon>
        <taxon>Cryptophyceae</taxon>
        <taxon>Pyrenomonadales</taxon>
        <taxon>Geminigeraceae</taxon>
        <taxon>Guillardia</taxon>
    </lineage>
</organism>
<dbReference type="GO" id="GO:0008236">
    <property type="term" value="F:serine-type peptidase activity"/>
    <property type="evidence" value="ECO:0007669"/>
    <property type="project" value="UniProtKB-KW"/>
</dbReference>
<dbReference type="SMART" id="SM00228">
    <property type="entry name" value="PDZ"/>
    <property type="match status" value="1"/>
</dbReference>
<dbReference type="PANTHER" id="PTHR32060:SF22">
    <property type="entry name" value="CARBOXYL-TERMINAL-PROCESSING PEPTIDASE 3, CHLOROPLASTIC"/>
    <property type="match status" value="1"/>
</dbReference>
<dbReference type="EMBL" id="HBKN01008734">
    <property type="protein sequence ID" value="CAE2270403.1"/>
    <property type="molecule type" value="Transcribed_RNA"/>
</dbReference>
<dbReference type="Gene3D" id="2.30.42.10">
    <property type="match status" value="1"/>
</dbReference>
<evidence type="ECO:0000256" key="4">
    <source>
        <dbReference type="ARBA" id="ARBA00022825"/>
    </source>
</evidence>
<dbReference type="Gene3D" id="3.30.750.44">
    <property type="match status" value="1"/>
</dbReference>
<name>A0A7S4JPS0_GUITH</name>
<keyword evidence="4" id="KW-0720">Serine protease</keyword>
<keyword evidence="2" id="KW-0645">Protease</keyword>
<proteinExistence type="inferred from homology"/>
<dbReference type="InterPro" id="IPR001478">
    <property type="entry name" value="PDZ"/>
</dbReference>
<dbReference type="GO" id="GO:0004175">
    <property type="term" value="F:endopeptidase activity"/>
    <property type="evidence" value="ECO:0007669"/>
    <property type="project" value="TreeGrafter"/>
</dbReference>
<dbReference type="SUPFAM" id="SSF52096">
    <property type="entry name" value="ClpP/crotonase"/>
    <property type="match status" value="1"/>
</dbReference>
<dbReference type="InterPro" id="IPR005151">
    <property type="entry name" value="Tail-specific_protease"/>
</dbReference>
<evidence type="ECO:0000313" key="6">
    <source>
        <dbReference type="EMBL" id="CAE2270403.1"/>
    </source>
</evidence>
<evidence type="ECO:0000256" key="2">
    <source>
        <dbReference type="ARBA" id="ARBA00022670"/>
    </source>
</evidence>
<accession>A0A7S4JPS0</accession>
<dbReference type="InterPro" id="IPR036034">
    <property type="entry name" value="PDZ_sf"/>
</dbReference>
<sequence length="516" mass="56986">MLASLKPAAPLHPPAFTPTAWRPSLEGLNSRFTHPTRRRGVCSLHMCRRKVSTLRRDIGAILILLSALSSLNFSQFWISSFLADRELTTLQAAISSDCTLMQSTRDILQANFVDWTGRSRNIQQLATCRAEGTLTDRQMIDGDTLSDVLRRLDDKYTRLVSETEMKTMMRQFDNLGAGMVLSTMTVGEKGADRVESCAGGDLFVGYTTRDQDGLRRGDQVVGINGRDMRCRSRFEAAELLQTSSGMMELEVIREGKSVQNNLLLPQRSSVFATRHKTGRAAPLYHEVKQVKGRKVAYVKVPQFTAGVARSFDAALAEVEGQDVEALVLDVRGNKGGLVFEAQQIAGLVHGEGKPFVRVIGKGGRSWMLKTEGLVDKRSDLLASDIPVVVLVDEESASASEFLAVSLREERNAKVYGKKTFGKALVQGLFSLPQGRGHMFITVAEVKAPRTGIMWQGKGLDPDSVVDFLLPSFLPYVPTLDFDSLHAEAKIDRREDVSPSLSSFSCSTFWACGWDER</sequence>
<dbReference type="CDD" id="cd00136">
    <property type="entry name" value="PDZ_canonical"/>
    <property type="match status" value="1"/>
</dbReference>
<feature type="domain" description="PDZ" evidence="5">
    <location>
        <begin position="209"/>
        <end position="255"/>
    </location>
</feature>
<dbReference type="InterPro" id="IPR029045">
    <property type="entry name" value="ClpP/crotonase-like_dom_sf"/>
</dbReference>
<dbReference type="CDD" id="cd07560">
    <property type="entry name" value="Peptidase_S41_CPP"/>
    <property type="match status" value="1"/>
</dbReference>
<gene>
    <name evidence="6" type="ORF">GTHE00462_LOCUS6852</name>
</gene>
<evidence type="ECO:0000256" key="1">
    <source>
        <dbReference type="ARBA" id="ARBA00009179"/>
    </source>
</evidence>
<comment type="similarity">
    <text evidence="1">Belongs to the peptidase S41A family.</text>
</comment>
<dbReference type="SMART" id="SM00245">
    <property type="entry name" value="TSPc"/>
    <property type="match status" value="1"/>
</dbReference>
<keyword evidence="3" id="KW-0378">Hydrolase</keyword>